<proteinExistence type="predicted"/>
<dbReference type="Proteomes" id="UP000014074">
    <property type="component" value="Unassembled WGS sequence"/>
</dbReference>
<dbReference type="HOGENOM" id="CLU_1129748_0_0_1"/>
<evidence type="ECO:0000313" key="2">
    <source>
        <dbReference type="EMBL" id="EON95835.1"/>
    </source>
</evidence>
<organism evidence="2 3">
    <name type="scientific">Phaeoacremonium minimum (strain UCR-PA7)</name>
    <name type="common">Esca disease fungus</name>
    <name type="synonym">Togninia minima</name>
    <dbReference type="NCBI Taxonomy" id="1286976"/>
    <lineage>
        <taxon>Eukaryota</taxon>
        <taxon>Fungi</taxon>
        <taxon>Dikarya</taxon>
        <taxon>Ascomycota</taxon>
        <taxon>Pezizomycotina</taxon>
        <taxon>Sordariomycetes</taxon>
        <taxon>Sordariomycetidae</taxon>
        <taxon>Togniniales</taxon>
        <taxon>Togniniaceae</taxon>
        <taxon>Phaeoacremonium</taxon>
    </lineage>
</organism>
<reference evidence="3" key="1">
    <citation type="journal article" date="2013" name="Genome Announc.">
        <title>Draft genome sequence of the ascomycete Phaeoacremonium aleophilum strain UCR-PA7, a causal agent of the esca disease complex in grapevines.</title>
        <authorList>
            <person name="Blanco-Ulate B."/>
            <person name="Rolshausen P."/>
            <person name="Cantu D."/>
        </authorList>
    </citation>
    <scope>NUCLEOTIDE SEQUENCE [LARGE SCALE GENOMIC DNA]</scope>
    <source>
        <strain evidence="3">UCR-PA7</strain>
    </source>
</reference>
<dbReference type="OrthoDB" id="4849766at2759"/>
<protein>
    <submittedName>
        <fullName evidence="2">Uncharacterized protein</fullName>
    </submittedName>
</protein>
<keyword evidence="3" id="KW-1185">Reference proteome</keyword>
<sequence>MLNGGCLLDISALIDISICPTIDIVKGSKPHKIHNEPQTICVTPSVSTPSVRPFLTSTLSTSTVKAIATADPVRTGPGLGPGSGPGSNGAGSSPASYCSNPLVDVDLMLLGILDVDLSVYLDLSHLLDLNIDLNLGDLLSGKTKPKLPKSVKHGYKPTCGKTLASHPNATSCTATDYNDCLARCEKDAIKATVELGNLVDCLGVTIKNGIHVDNCLTVTGSSDNLIDLDIDLLGSDDTCDSFVYQK</sequence>
<dbReference type="EMBL" id="KB933372">
    <property type="protein sequence ID" value="EON95835.1"/>
    <property type="molecule type" value="Genomic_DNA"/>
</dbReference>
<dbReference type="eggNOG" id="ENOG502QQIF">
    <property type="taxonomic scope" value="Eukaryota"/>
</dbReference>
<dbReference type="AlphaFoldDB" id="R8B962"/>
<dbReference type="GeneID" id="19329555"/>
<feature type="compositionally biased region" description="Gly residues" evidence="1">
    <location>
        <begin position="77"/>
        <end position="89"/>
    </location>
</feature>
<dbReference type="KEGG" id="tmn:UCRPA7_8680"/>
<feature type="region of interest" description="Disordered" evidence="1">
    <location>
        <begin position="70"/>
        <end position="92"/>
    </location>
</feature>
<accession>R8B962</accession>
<evidence type="ECO:0000313" key="3">
    <source>
        <dbReference type="Proteomes" id="UP000014074"/>
    </source>
</evidence>
<evidence type="ECO:0000256" key="1">
    <source>
        <dbReference type="SAM" id="MobiDB-lite"/>
    </source>
</evidence>
<gene>
    <name evidence="2" type="ORF">UCRPA7_8680</name>
</gene>
<dbReference type="RefSeq" id="XP_007919382.1">
    <property type="nucleotide sequence ID" value="XM_007921191.1"/>
</dbReference>
<name>R8B962_PHAM7</name>